<evidence type="ECO:0000256" key="4">
    <source>
        <dbReference type="ARBA" id="ARBA00022801"/>
    </source>
</evidence>
<organism evidence="9 10">
    <name type="scientific">Vulcanibacillus modesticaldus</name>
    <dbReference type="NCBI Taxonomy" id="337097"/>
    <lineage>
        <taxon>Bacteria</taxon>
        <taxon>Bacillati</taxon>
        <taxon>Bacillota</taxon>
        <taxon>Bacilli</taxon>
        <taxon>Bacillales</taxon>
        <taxon>Bacillaceae</taxon>
        <taxon>Vulcanibacillus</taxon>
    </lineage>
</organism>
<dbReference type="Gene3D" id="3.40.140.10">
    <property type="entry name" value="Cytidine Deaminase, domain 2"/>
    <property type="match status" value="1"/>
</dbReference>
<comment type="similarity">
    <text evidence="1 7">Belongs to the UPF0758 family.</text>
</comment>
<dbReference type="InterPro" id="IPR001405">
    <property type="entry name" value="UPF0758"/>
</dbReference>
<gene>
    <name evidence="9" type="ORF">BHF71_03225</name>
</gene>
<dbReference type="PANTHER" id="PTHR30471">
    <property type="entry name" value="DNA REPAIR PROTEIN RADC"/>
    <property type="match status" value="1"/>
</dbReference>
<dbReference type="SUPFAM" id="SSF47781">
    <property type="entry name" value="RuvA domain 2-like"/>
    <property type="match status" value="1"/>
</dbReference>
<evidence type="ECO:0000259" key="8">
    <source>
        <dbReference type="PROSITE" id="PS50249"/>
    </source>
</evidence>
<evidence type="ECO:0000256" key="6">
    <source>
        <dbReference type="ARBA" id="ARBA00023049"/>
    </source>
</evidence>
<evidence type="ECO:0000256" key="2">
    <source>
        <dbReference type="ARBA" id="ARBA00022670"/>
    </source>
</evidence>
<dbReference type="InterPro" id="IPR046778">
    <property type="entry name" value="UPF0758_N"/>
</dbReference>
<keyword evidence="5" id="KW-0862">Zinc</keyword>
<dbReference type="Gene3D" id="1.10.150.20">
    <property type="entry name" value="5' to 3' exonuclease, C-terminal subdomain"/>
    <property type="match status" value="1"/>
</dbReference>
<sequence>MKQIMVRDIPKDERPRERMIRFGPQSLSNVELLAILLRTGSSNESVFQLAQKVLSELETLQNLNDVTLEELTKIKGIGPAKAIQIKGAIELGRRVVKSIPQDKIQIRSPRDVANFILEDMKHLKQEHFIALLLDTKNQIIAKETISIGSLNSSIVHPREVFKPAIKKSVSAIIVVHNHPSGDPTPSKEDIEVTNRLVEAGNILGIDLLDHVIIGDSRYISLKDRGML</sequence>
<dbReference type="AlphaFoldDB" id="A0A1D2YSZ9"/>
<dbReference type="NCBIfam" id="TIGR00608">
    <property type="entry name" value="radc"/>
    <property type="match status" value="1"/>
</dbReference>
<name>A0A1D2YSZ9_9BACI</name>
<dbReference type="PROSITE" id="PS01302">
    <property type="entry name" value="UPF0758"/>
    <property type="match status" value="1"/>
</dbReference>
<keyword evidence="3" id="KW-0479">Metal-binding</keyword>
<reference evidence="9 10" key="1">
    <citation type="submission" date="2016-09" db="EMBL/GenBank/DDBJ databases">
        <title>Draft genome sequence for the type strain of Vulcanibacillus modesticaldus BR, a strictly anaerobic, moderately thermophilic, and nitrate-reducing bacterium from deep sea-hydrothermal vents of the Mid-Atlantic Ridge.</title>
        <authorList>
            <person name="Abin C.A."/>
            <person name="Hollibaugh J.T."/>
        </authorList>
    </citation>
    <scope>NUCLEOTIDE SEQUENCE [LARGE SCALE GENOMIC DNA]</scope>
    <source>
        <strain evidence="9 10">BR</strain>
    </source>
</reference>
<keyword evidence="2" id="KW-0645">Protease</keyword>
<dbReference type="InterPro" id="IPR025657">
    <property type="entry name" value="RadC_JAB"/>
</dbReference>
<evidence type="ECO:0000313" key="10">
    <source>
        <dbReference type="Proteomes" id="UP000243739"/>
    </source>
</evidence>
<dbReference type="Pfam" id="PF04002">
    <property type="entry name" value="RadC"/>
    <property type="match status" value="1"/>
</dbReference>
<evidence type="ECO:0000256" key="7">
    <source>
        <dbReference type="RuleBase" id="RU003797"/>
    </source>
</evidence>
<protein>
    <recommendedName>
        <fullName evidence="8">MPN domain-containing protein</fullName>
    </recommendedName>
</protein>
<dbReference type="STRING" id="337097.BHF71_03225"/>
<feature type="domain" description="MPN" evidence="8">
    <location>
        <begin position="105"/>
        <end position="227"/>
    </location>
</feature>
<dbReference type="SUPFAM" id="SSF102712">
    <property type="entry name" value="JAB1/MPN domain"/>
    <property type="match status" value="1"/>
</dbReference>
<evidence type="ECO:0000256" key="1">
    <source>
        <dbReference type="ARBA" id="ARBA00010243"/>
    </source>
</evidence>
<dbReference type="PANTHER" id="PTHR30471:SF3">
    <property type="entry name" value="UPF0758 PROTEIN YEES-RELATED"/>
    <property type="match status" value="1"/>
</dbReference>
<dbReference type="CDD" id="cd08071">
    <property type="entry name" value="MPN_DUF2466"/>
    <property type="match status" value="1"/>
</dbReference>
<evidence type="ECO:0000313" key="9">
    <source>
        <dbReference type="EMBL" id="OEF98109.1"/>
    </source>
</evidence>
<dbReference type="Proteomes" id="UP000243739">
    <property type="component" value="Unassembled WGS sequence"/>
</dbReference>
<dbReference type="GO" id="GO:0046872">
    <property type="term" value="F:metal ion binding"/>
    <property type="evidence" value="ECO:0007669"/>
    <property type="project" value="UniProtKB-KW"/>
</dbReference>
<evidence type="ECO:0000256" key="3">
    <source>
        <dbReference type="ARBA" id="ARBA00022723"/>
    </source>
</evidence>
<keyword evidence="6" id="KW-0482">Metalloprotease</keyword>
<dbReference type="GO" id="GO:0008237">
    <property type="term" value="F:metallopeptidase activity"/>
    <property type="evidence" value="ECO:0007669"/>
    <property type="project" value="UniProtKB-KW"/>
</dbReference>
<dbReference type="NCBIfam" id="NF000642">
    <property type="entry name" value="PRK00024.1"/>
    <property type="match status" value="1"/>
</dbReference>
<accession>A0A1D2YSZ9</accession>
<evidence type="ECO:0000256" key="5">
    <source>
        <dbReference type="ARBA" id="ARBA00022833"/>
    </source>
</evidence>
<dbReference type="InterPro" id="IPR010994">
    <property type="entry name" value="RuvA_2-like"/>
</dbReference>
<dbReference type="InterPro" id="IPR020891">
    <property type="entry name" value="UPF0758_CS"/>
</dbReference>
<comment type="caution">
    <text evidence="9">The sequence shown here is derived from an EMBL/GenBank/DDBJ whole genome shotgun (WGS) entry which is preliminary data.</text>
</comment>
<dbReference type="Pfam" id="PF20582">
    <property type="entry name" value="UPF0758_N"/>
    <property type="match status" value="1"/>
</dbReference>
<dbReference type="EMBL" id="MIJF01000056">
    <property type="protein sequence ID" value="OEF98109.1"/>
    <property type="molecule type" value="Genomic_DNA"/>
</dbReference>
<keyword evidence="4" id="KW-0378">Hydrolase</keyword>
<keyword evidence="10" id="KW-1185">Reference proteome</keyword>
<dbReference type="GO" id="GO:0006508">
    <property type="term" value="P:proteolysis"/>
    <property type="evidence" value="ECO:0007669"/>
    <property type="project" value="UniProtKB-KW"/>
</dbReference>
<proteinExistence type="inferred from homology"/>
<dbReference type="PROSITE" id="PS50249">
    <property type="entry name" value="MPN"/>
    <property type="match status" value="1"/>
</dbReference>
<dbReference type="InterPro" id="IPR037518">
    <property type="entry name" value="MPN"/>
</dbReference>